<evidence type="ECO:0000256" key="1">
    <source>
        <dbReference type="ARBA" id="ARBA00022553"/>
    </source>
</evidence>
<reference evidence="4 5" key="1">
    <citation type="submission" date="2019-03" db="EMBL/GenBank/DDBJ databases">
        <title>First draft genome of Liparis tanakae, snailfish: a comprehensive survey of snailfish specific genes.</title>
        <authorList>
            <person name="Kim W."/>
            <person name="Song I."/>
            <person name="Jeong J.-H."/>
            <person name="Kim D."/>
            <person name="Kim S."/>
            <person name="Ryu S."/>
            <person name="Song J.Y."/>
            <person name="Lee S.K."/>
        </authorList>
    </citation>
    <scope>NUCLEOTIDE SEQUENCE [LARGE SCALE GENOMIC DNA]</scope>
    <source>
        <tissue evidence="4">Muscle</tissue>
    </source>
</reference>
<feature type="region of interest" description="Disordered" evidence="2">
    <location>
        <begin position="358"/>
        <end position="386"/>
    </location>
</feature>
<feature type="region of interest" description="Disordered" evidence="2">
    <location>
        <begin position="1"/>
        <end position="148"/>
    </location>
</feature>
<dbReference type="InterPro" id="IPR033184">
    <property type="entry name" value="PRRC2"/>
</dbReference>
<organism evidence="4 5">
    <name type="scientific">Liparis tanakae</name>
    <name type="common">Tanaka's snailfish</name>
    <dbReference type="NCBI Taxonomy" id="230148"/>
    <lineage>
        <taxon>Eukaryota</taxon>
        <taxon>Metazoa</taxon>
        <taxon>Chordata</taxon>
        <taxon>Craniata</taxon>
        <taxon>Vertebrata</taxon>
        <taxon>Euteleostomi</taxon>
        <taxon>Actinopterygii</taxon>
        <taxon>Neopterygii</taxon>
        <taxon>Teleostei</taxon>
        <taxon>Neoteleostei</taxon>
        <taxon>Acanthomorphata</taxon>
        <taxon>Eupercaria</taxon>
        <taxon>Perciformes</taxon>
        <taxon>Cottioidei</taxon>
        <taxon>Cottales</taxon>
        <taxon>Liparidae</taxon>
        <taxon>Liparis</taxon>
    </lineage>
</organism>
<dbReference type="Pfam" id="PF07001">
    <property type="entry name" value="BAT2_N"/>
    <property type="match status" value="1"/>
</dbReference>
<feature type="compositionally biased region" description="Basic and acidic residues" evidence="2">
    <location>
        <begin position="165"/>
        <end position="187"/>
    </location>
</feature>
<dbReference type="Proteomes" id="UP000314294">
    <property type="component" value="Unassembled WGS sequence"/>
</dbReference>
<feature type="region of interest" description="Disordered" evidence="2">
    <location>
        <begin position="161"/>
        <end position="279"/>
    </location>
</feature>
<dbReference type="PANTHER" id="PTHR14038:SF4">
    <property type="entry name" value="PROTEIN PRRC2B"/>
    <property type="match status" value="1"/>
</dbReference>
<dbReference type="PANTHER" id="PTHR14038">
    <property type="entry name" value="BAT2 HLA-B-ASSOCIATED TRANSCRIPT 2"/>
    <property type="match status" value="1"/>
</dbReference>
<evidence type="ECO:0000256" key="2">
    <source>
        <dbReference type="SAM" id="MobiDB-lite"/>
    </source>
</evidence>
<accession>A0A4Z2IZB3</accession>
<dbReference type="EMBL" id="SRLO01000034">
    <property type="protein sequence ID" value="TNN83226.1"/>
    <property type="molecule type" value="Genomic_DNA"/>
</dbReference>
<keyword evidence="5" id="KW-1185">Reference proteome</keyword>
<feature type="compositionally biased region" description="Low complexity" evidence="2">
    <location>
        <begin position="239"/>
        <end position="264"/>
    </location>
</feature>
<evidence type="ECO:0000313" key="5">
    <source>
        <dbReference type="Proteomes" id="UP000314294"/>
    </source>
</evidence>
<feature type="region of interest" description="Disordered" evidence="2">
    <location>
        <begin position="445"/>
        <end position="710"/>
    </location>
</feature>
<feature type="domain" description="BAT2 N-terminal" evidence="3">
    <location>
        <begin position="1"/>
        <end position="186"/>
    </location>
</feature>
<feature type="compositionally biased region" description="Low complexity" evidence="2">
    <location>
        <begin position="670"/>
        <end position="697"/>
    </location>
</feature>
<name>A0A4Z2IZB3_9TELE</name>
<sequence length="717" mass="80213">MSDRLGQITKSKDGKSKYSSLSLFDKYKGKSTENQKNAVVPRHGLQSLGKVAAARRMPPPAHLPSLKSENKGNDPNVIIVPKDGTGWANKQEQPDQKSSIASTPQLPELQPQLASQKSVSNLQKPSLAANQENTNTGGPKQWAQLNGKAVEKDGLRVLNRLQPFSHEEFPTLKAAGEQDRAGKERSGFDPSYGPGPSLRPQNVTSWREGGGRNLQPSSLTLGLPTDPEGKLTALGENGTPPASSHPPSATGTTSSSVVTVQSPVLDPKEPSLRPAQPVRRTTIPTALQYQLNHTSNAVYHDMLPAFMCSRDTREAPGTDHVPATVAAPARFDNKPTFRQGYAKPELVNGDVRRENRFVRAPPRPSSQPIRRPGERPQRPAIINADDLKDLDELDHDTEDGWAGLHEEVDYSEKLKFSDDEDDPSGEKKRMWTEWEKERERELQRECIASLGSGEVPYPQEGPEESYPYQHHHPEQPRKTNSRYLPTDPLVQQKIQGEPLADQDDHQRQSQAPARAKYVSPELLEAVERARRRRDEEERRAREERLAACAEKLKKLDEKFGKTERQTSRTEECQIEGDGKEVPLSPDREQSKGHVENWQYSTKDGSECAQDHSPGHSYREEPAFSNYRASEDDVQEPISPSGDYGGHHPSKPIPPRFQKQPQQPQQPPQPQQQQQQQQQQQPPQQQQQQQQPQHHQQQVSTSFSFIPDSSVNVLLTAL</sequence>
<feature type="compositionally biased region" description="Basic and acidic residues" evidence="2">
    <location>
        <begin position="525"/>
        <end position="594"/>
    </location>
</feature>
<feature type="compositionally biased region" description="Basic and acidic residues" evidence="2">
    <location>
        <begin position="603"/>
        <end position="621"/>
    </location>
</feature>
<evidence type="ECO:0000259" key="3">
    <source>
        <dbReference type="Pfam" id="PF07001"/>
    </source>
</evidence>
<comment type="caution">
    <text evidence="4">The sequence shown here is derived from an EMBL/GenBank/DDBJ whole genome shotgun (WGS) entry which is preliminary data.</text>
</comment>
<feature type="compositionally biased region" description="Polar residues" evidence="2">
    <location>
        <begin position="88"/>
        <end position="105"/>
    </location>
</feature>
<feature type="compositionally biased region" description="Polar residues" evidence="2">
    <location>
        <begin position="698"/>
        <end position="710"/>
    </location>
</feature>
<dbReference type="InterPro" id="IPR009738">
    <property type="entry name" value="BAT2_N"/>
</dbReference>
<gene>
    <name evidence="4" type="primary">Prrc2b</name>
    <name evidence="4" type="ORF">EYF80_006559</name>
</gene>
<feature type="compositionally biased region" description="Polar residues" evidence="2">
    <location>
        <begin position="112"/>
        <end position="138"/>
    </location>
</feature>
<keyword evidence="1" id="KW-0597">Phosphoprotein</keyword>
<protein>
    <submittedName>
        <fullName evidence="4">Protein PRRC2B</fullName>
    </submittedName>
</protein>
<dbReference type="GO" id="GO:0030154">
    <property type="term" value="P:cell differentiation"/>
    <property type="evidence" value="ECO:0007669"/>
    <property type="project" value="TreeGrafter"/>
</dbReference>
<proteinExistence type="predicted"/>
<dbReference type="OrthoDB" id="1939715at2759"/>
<evidence type="ECO:0000313" key="4">
    <source>
        <dbReference type="EMBL" id="TNN83226.1"/>
    </source>
</evidence>
<dbReference type="AlphaFoldDB" id="A0A4Z2IZB3"/>